<dbReference type="InterPro" id="IPR011992">
    <property type="entry name" value="EF-hand-dom_pair"/>
</dbReference>
<dbReference type="RefSeq" id="XP_013234266.1">
    <property type="nucleotide sequence ID" value="XM_013378812.1"/>
</dbReference>
<feature type="region of interest" description="Disordered" evidence="1">
    <location>
        <begin position="46"/>
        <end position="81"/>
    </location>
</feature>
<keyword evidence="2" id="KW-1133">Transmembrane helix</keyword>
<organism evidence="3 4">
    <name type="scientific">Eimeria tenella</name>
    <name type="common">Coccidian parasite</name>
    <dbReference type="NCBI Taxonomy" id="5802"/>
    <lineage>
        <taxon>Eukaryota</taxon>
        <taxon>Sar</taxon>
        <taxon>Alveolata</taxon>
        <taxon>Apicomplexa</taxon>
        <taxon>Conoidasida</taxon>
        <taxon>Coccidia</taxon>
        <taxon>Eucoccidiorida</taxon>
        <taxon>Eimeriorina</taxon>
        <taxon>Eimeriidae</taxon>
        <taxon>Eimeria</taxon>
    </lineage>
</organism>
<feature type="transmembrane region" description="Helical" evidence="2">
    <location>
        <begin position="226"/>
        <end position="249"/>
    </location>
</feature>
<dbReference type="VEuPathDB" id="ToxoDB:ETH2_1202000"/>
<accession>U6KZZ3</accession>
<feature type="transmembrane region" description="Helical" evidence="2">
    <location>
        <begin position="261"/>
        <end position="288"/>
    </location>
</feature>
<dbReference type="GeneID" id="25249474"/>
<evidence type="ECO:0000313" key="3">
    <source>
        <dbReference type="EMBL" id="CDJ43516.1"/>
    </source>
</evidence>
<evidence type="ECO:0000313" key="4">
    <source>
        <dbReference type="Proteomes" id="UP000030747"/>
    </source>
</evidence>
<proteinExistence type="predicted"/>
<evidence type="ECO:0000256" key="1">
    <source>
        <dbReference type="SAM" id="MobiDB-lite"/>
    </source>
</evidence>
<reference evidence="3" key="1">
    <citation type="submission" date="2013-10" db="EMBL/GenBank/DDBJ databases">
        <title>Genomic analysis of the causative agents of coccidiosis in chickens.</title>
        <authorList>
            <person name="Reid A.J."/>
            <person name="Blake D."/>
            <person name="Billington K."/>
            <person name="Browne H."/>
            <person name="Dunn M."/>
            <person name="Hung S."/>
            <person name="Kawahara F."/>
            <person name="Miranda-Saavedra D."/>
            <person name="Mourier T."/>
            <person name="Nagra H."/>
            <person name="Otto T.D."/>
            <person name="Rawlings N."/>
            <person name="Sanchez A."/>
            <person name="Sanders M."/>
            <person name="Subramaniam C."/>
            <person name="Tay Y."/>
            <person name="Dear P."/>
            <person name="Doerig C."/>
            <person name="Gruber A."/>
            <person name="Parkinson J."/>
            <person name="Shirley M."/>
            <person name="Wan K.L."/>
            <person name="Berriman M."/>
            <person name="Tomley F."/>
            <person name="Pain A."/>
        </authorList>
    </citation>
    <scope>NUCLEOTIDE SEQUENCE [LARGE SCALE GENOMIC DNA]</scope>
    <source>
        <strain evidence="3">Houghton</strain>
    </source>
</reference>
<evidence type="ECO:0000256" key="2">
    <source>
        <dbReference type="SAM" id="Phobius"/>
    </source>
</evidence>
<keyword evidence="2" id="KW-0812">Transmembrane</keyword>
<keyword evidence="4" id="KW-1185">Reference proteome</keyword>
<feature type="non-terminal residue" evidence="3">
    <location>
        <position position="1"/>
    </location>
</feature>
<keyword evidence="2" id="KW-0472">Membrane</keyword>
<dbReference type="AlphaFoldDB" id="U6KZZ3"/>
<name>U6KZZ3_EIMTE</name>
<gene>
    <name evidence="3" type="ORF">ETH_00001285</name>
</gene>
<dbReference type="SUPFAM" id="SSF47473">
    <property type="entry name" value="EF-hand"/>
    <property type="match status" value="1"/>
</dbReference>
<dbReference type="VEuPathDB" id="ToxoDB:ETH_00001285"/>
<dbReference type="Gene3D" id="1.10.238.10">
    <property type="entry name" value="EF-hand"/>
    <property type="match status" value="2"/>
</dbReference>
<reference evidence="3" key="2">
    <citation type="submission" date="2013-10" db="EMBL/GenBank/DDBJ databases">
        <authorList>
            <person name="Aslett M."/>
        </authorList>
    </citation>
    <scope>NUCLEOTIDE SEQUENCE [LARGE SCALE GENOMIC DNA]</scope>
    <source>
        <strain evidence="3">Houghton</strain>
    </source>
</reference>
<sequence>FVFEQQQELLKKTTNEFKKVSDAFKENNKEAQQIKRLAHLVMEYLNNTEQRAKAPPPPEPSPVVEEPEDSIAEQPSEQAPSLLASEEVIRAEFEKAAGPSQTLDRDSAAVLARRLGASPTVSEVSALPERVDLNTFLGFCSSGEAGDSVEGLASVFSLWDPQQKGFISKTLLKHILIHFGETLTAAEADLALQQLAGPQEQVDYVQFCQKASGASQKAARQLSKLLLLRLLQLLLLQLLQQLLLQLLLLQSPRLQLLLLQLLLLQLVLQLLPLQLVLLLPLLLLHLLLLLQLPLVLLLLPQLLHLLLQLLLVAVLL</sequence>
<protein>
    <submittedName>
        <fullName evidence="3">Myosin light chain 3, related</fullName>
    </submittedName>
</protein>
<dbReference type="Proteomes" id="UP000030747">
    <property type="component" value="Unassembled WGS sequence"/>
</dbReference>
<dbReference type="EMBL" id="HG675811">
    <property type="protein sequence ID" value="CDJ43516.1"/>
    <property type="molecule type" value="Genomic_DNA"/>
</dbReference>
<feature type="transmembrane region" description="Helical" evidence="2">
    <location>
        <begin position="294"/>
        <end position="315"/>
    </location>
</feature>